<organism evidence="3 4">
    <name type="scientific">Abditibacterium utsteinense</name>
    <dbReference type="NCBI Taxonomy" id="1960156"/>
    <lineage>
        <taxon>Bacteria</taxon>
        <taxon>Pseudomonadati</taxon>
        <taxon>Abditibacteriota</taxon>
        <taxon>Abditibacteriia</taxon>
        <taxon>Abditibacteriales</taxon>
        <taxon>Abditibacteriaceae</taxon>
        <taxon>Abditibacterium</taxon>
    </lineage>
</organism>
<feature type="domain" description="Peptidoglycan binding-like" evidence="2">
    <location>
        <begin position="111"/>
        <end position="151"/>
    </location>
</feature>
<evidence type="ECO:0000256" key="1">
    <source>
        <dbReference type="SAM" id="SignalP"/>
    </source>
</evidence>
<keyword evidence="1" id="KW-0732">Signal</keyword>
<dbReference type="InterPro" id="IPR036365">
    <property type="entry name" value="PGBD-like_sf"/>
</dbReference>
<reference evidence="3 4" key="1">
    <citation type="journal article" date="2018" name="Syst. Appl. Microbiol.">
        <title>Abditibacterium utsteinense sp. nov., the first cultivated member of candidate phylum FBP, isolated from ice-free Antarctic soil samples.</title>
        <authorList>
            <person name="Tahon G."/>
            <person name="Tytgat B."/>
            <person name="Lebbe L."/>
            <person name="Carlier A."/>
            <person name="Willems A."/>
        </authorList>
    </citation>
    <scope>NUCLEOTIDE SEQUENCE [LARGE SCALE GENOMIC DNA]</scope>
    <source>
        <strain evidence="3 4">LMG 29911</strain>
    </source>
</reference>
<dbReference type="InParanoid" id="A0A2S8SWY9"/>
<protein>
    <submittedName>
        <fullName evidence="3">Peptidoglycan-binding (PGRP) domain of peptidoglycan hydrolases-containing protein</fullName>
    </submittedName>
</protein>
<dbReference type="SUPFAM" id="SSF47090">
    <property type="entry name" value="PGBD-like"/>
    <property type="match status" value="2"/>
</dbReference>
<proteinExistence type="predicted"/>
<evidence type="ECO:0000313" key="4">
    <source>
        <dbReference type="Proteomes" id="UP000237684"/>
    </source>
</evidence>
<feature type="chain" id="PRO_5015742425" evidence="1">
    <location>
        <begin position="23"/>
        <end position="177"/>
    </location>
</feature>
<dbReference type="OrthoDB" id="9812621at2"/>
<name>A0A2S8SWY9_9BACT</name>
<accession>A0A2S8SWY9</accession>
<feature type="signal peptide" evidence="1">
    <location>
        <begin position="1"/>
        <end position="22"/>
    </location>
</feature>
<dbReference type="Proteomes" id="UP000237684">
    <property type="component" value="Unassembled WGS sequence"/>
</dbReference>
<dbReference type="EMBL" id="NIGF01000001">
    <property type="protein sequence ID" value="PQV65312.1"/>
    <property type="molecule type" value="Genomic_DNA"/>
</dbReference>
<dbReference type="InterPro" id="IPR002477">
    <property type="entry name" value="Peptidoglycan-bd-like"/>
</dbReference>
<dbReference type="InterPro" id="IPR036366">
    <property type="entry name" value="PGBDSf"/>
</dbReference>
<evidence type="ECO:0000259" key="2">
    <source>
        <dbReference type="Pfam" id="PF01471"/>
    </source>
</evidence>
<sequence length="177" mass="19953">MKQSIALFLALLFVAPIFDVSAQPKTAGYSMSRTENLYWPLMKRGQHSEKIRILQRLLILKGARLVVDGHFGFSTENAVRIFQKSQKIKVDGVVGAQTWESLVVPLRRGSRGSMVRTFQMLLNQNGYRVKQDGVFGAATEKAVRNYQKKQGEGMMIADGRASKWVWCWLLGGMNISD</sequence>
<evidence type="ECO:0000313" key="3">
    <source>
        <dbReference type="EMBL" id="PQV65312.1"/>
    </source>
</evidence>
<keyword evidence="3" id="KW-0378">Hydrolase</keyword>
<dbReference type="Gene3D" id="1.10.101.10">
    <property type="entry name" value="PGBD-like superfamily/PGBD"/>
    <property type="match status" value="2"/>
</dbReference>
<dbReference type="Pfam" id="PF01471">
    <property type="entry name" value="PG_binding_1"/>
    <property type="match status" value="2"/>
</dbReference>
<dbReference type="AlphaFoldDB" id="A0A2S8SWY9"/>
<comment type="caution">
    <text evidence="3">The sequence shown here is derived from an EMBL/GenBank/DDBJ whole genome shotgun (WGS) entry which is preliminary data.</text>
</comment>
<dbReference type="GO" id="GO:0016787">
    <property type="term" value="F:hydrolase activity"/>
    <property type="evidence" value="ECO:0007669"/>
    <property type="project" value="UniProtKB-KW"/>
</dbReference>
<gene>
    <name evidence="3" type="ORF">B1R32_10150</name>
</gene>
<keyword evidence="4" id="KW-1185">Reference proteome</keyword>
<feature type="domain" description="Peptidoglycan binding-like" evidence="2">
    <location>
        <begin position="48"/>
        <end position="102"/>
    </location>
</feature>